<keyword evidence="1" id="KW-0472">Membrane</keyword>
<name>A0ABW4E4T1_9LACO</name>
<comment type="caution">
    <text evidence="2">The sequence shown here is derived from an EMBL/GenBank/DDBJ whole genome shotgun (WGS) entry which is preliminary data.</text>
</comment>
<evidence type="ECO:0000313" key="3">
    <source>
        <dbReference type="Proteomes" id="UP001597252"/>
    </source>
</evidence>
<dbReference type="RefSeq" id="WP_125748722.1">
    <property type="nucleotide sequence ID" value="NZ_JBHTON010000003.1"/>
</dbReference>
<sequence>MKMIRYAQLLLGVMDILTGLSLFWLASLTAMFSHALGAADPVNFVGVVSGALFMLAGIVYAAFWQKQRRSVELATLLLPIAACVLGLGFHDCYQDLAIQGGVSVLVTGVILWVKYRHKRL</sequence>
<protein>
    <submittedName>
        <fullName evidence="2">Uncharacterized protein</fullName>
    </submittedName>
</protein>
<keyword evidence="3" id="KW-1185">Reference proteome</keyword>
<evidence type="ECO:0000313" key="2">
    <source>
        <dbReference type="EMBL" id="MFD1483829.1"/>
    </source>
</evidence>
<feature type="transmembrane region" description="Helical" evidence="1">
    <location>
        <begin position="96"/>
        <end position="115"/>
    </location>
</feature>
<feature type="transmembrane region" description="Helical" evidence="1">
    <location>
        <begin position="9"/>
        <end position="32"/>
    </location>
</feature>
<keyword evidence="1" id="KW-0812">Transmembrane</keyword>
<keyword evidence="1" id="KW-1133">Transmembrane helix</keyword>
<feature type="transmembrane region" description="Helical" evidence="1">
    <location>
        <begin position="71"/>
        <end position="90"/>
    </location>
</feature>
<organism evidence="2 3">
    <name type="scientific">Lacticaseibacillus baoqingensis</name>
    <dbReference type="NCBI Taxonomy" id="2486013"/>
    <lineage>
        <taxon>Bacteria</taxon>
        <taxon>Bacillati</taxon>
        <taxon>Bacillota</taxon>
        <taxon>Bacilli</taxon>
        <taxon>Lactobacillales</taxon>
        <taxon>Lactobacillaceae</taxon>
        <taxon>Lacticaseibacillus</taxon>
    </lineage>
</organism>
<proteinExistence type="predicted"/>
<accession>A0ABW4E4T1</accession>
<feature type="transmembrane region" description="Helical" evidence="1">
    <location>
        <begin position="44"/>
        <end position="64"/>
    </location>
</feature>
<gene>
    <name evidence="2" type="ORF">ACFQ5J_01020</name>
</gene>
<dbReference type="Proteomes" id="UP001597252">
    <property type="component" value="Unassembled WGS sequence"/>
</dbReference>
<reference evidence="3" key="1">
    <citation type="journal article" date="2019" name="Int. J. Syst. Evol. Microbiol.">
        <title>The Global Catalogue of Microorganisms (GCM) 10K type strain sequencing project: providing services to taxonomists for standard genome sequencing and annotation.</title>
        <authorList>
            <consortium name="The Broad Institute Genomics Platform"/>
            <consortium name="The Broad Institute Genome Sequencing Center for Infectious Disease"/>
            <person name="Wu L."/>
            <person name="Ma J."/>
        </authorList>
    </citation>
    <scope>NUCLEOTIDE SEQUENCE [LARGE SCALE GENOMIC DNA]</scope>
    <source>
        <strain evidence="3">CCM 8903</strain>
    </source>
</reference>
<dbReference type="EMBL" id="JBHTON010000003">
    <property type="protein sequence ID" value="MFD1483829.1"/>
    <property type="molecule type" value="Genomic_DNA"/>
</dbReference>
<evidence type="ECO:0000256" key="1">
    <source>
        <dbReference type="SAM" id="Phobius"/>
    </source>
</evidence>